<gene>
    <name evidence="1" type="ORF">ACFQBT_17060</name>
</gene>
<sequence>MTEYLLVFPERDDADAVAEELRSDDFAEVRVVREALAGEDDSEDHDWAVYVRVDTIEDPTSAVAKALVERFEATAAEKGGWLDQHLR</sequence>
<accession>A0ABW2AX63</accession>
<evidence type="ECO:0000313" key="2">
    <source>
        <dbReference type="Proteomes" id="UP001596356"/>
    </source>
</evidence>
<dbReference type="RefSeq" id="WP_377824544.1">
    <property type="nucleotide sequence ID" value="NZ_JBHSWJ010000002.1"/>
</dbReference>
<dbReference type="Proteomes" id="UP001596356">
    <property type="component" value="Unassembled WGS sequence"/>
</dbReference>
<name>A0ABW2AX63_9MICO</name>
<proteinExistence type="predicted"/>
<reference evidence="2" key="1">
    <citation type="journal article" date="2019" name="Int. J. Syst. Evol. Microbiol.">
        <title>The Global Catalogue of Microorganisms (GCM) 10K type strain sequencing project: providing services to taxonomists for standard genome sequencing and annotation.</title>
        <authorList>
            <consortium name="The Broad Institute Genomics Platform"/>
            <consortium name="The Broad Institute Genome Sequencing Center for Infectious Disease"/>
            <person name="Wu L."/>
            <person name="Ma J."/>
        </authorList>
    </citation>
    <scope>NUCLEOTIDE SEQUENCE [LARGE SCALE GENOMIC DNA]</scope>
    <source>
        <strain evidence="2">NBRC 106593</strain>
    </source>
</reference>
<dbReference type="EMBL" id="JBHSWJ010000002">
    <property type="protein sequence ID" value="MFC6715430.1"/>
    <property type="molecule type" value="Genomic_DNA"/>
</dbReference>
<comment type="caution">
    <text evidence="1">The sequence shown here is derived from an EMBL/GenBank/DDBJ whole genome shotgun (WGS) entry which is preliminary data.</text>
</comment>
<keyword evidence="2" id="KW-1185">Reference proteome</keyword>
<protein>
    <submittedName>
        <fullName evidence="1">Ribonuclease E inhibitor RraB</fullName>
    </submittedName>
</protein>
<evidence type="ECO:0000313" key="1">
    <source>
        <dbReference type="EMBL" id="MFC6715430.1"/>
    </source>
</evidence>
<organism evidence="1 2">
    <name type="scientific">Branchiibius cervicis</name>
    <dbReference type="NCBI Taxonomy" id="908252"/>
    <lineage>
        <taxon>Bacteria</taxon>
        <taxon>Bacillati</taxon>
        <taxon>Actinomycetota</taxon>
        <taxon>Actinomycetes</taxon>
        <taxon>Micrococcales</taxon>
        <taxon>Dermacoccaceae</taxon>
        <taxon>Branchiibius</taxon>
    </lineage>
</organism>